<comment type="caution">
    <text evidence="3">The sequence shown here is derived from an EMBL/GenBank/DDBJ whole genome shotgun (WGS) entry which is preliminary data.</text>
</comment>
<keyword evidence="2" id="KW-0378">Hydrolase</keyword>
<dbReference type="OrthoDB" id="9807041at2"/>
<dbReference type="AlphaFoldDB" id="A0A3A9KCA1"/>
<dbReference type="PANTHER" id="PTHR43695:SF1">
    <property type="entry name" value="RHAMNOGALACTURONAN ACETYLESTERASE"/>
    <property type="match status" value="1"/>
</dbReference>
<sequence>MTRIFLIGDSTMSTYPEARYPRMGWGQVLQDYIPGAEIRNHAVPGRSTKSFYEQGHFEEVEELLQEGDFLFIQFGHNDSKKDDPIRFTNPWSDYQDNLKMYIDAALSKQARPILLTPVARRYFDESGNLIDAHGDYPKSMRKLAADLDIPLVDVTHLSEAWLRKQQPEATKQFFMWLSPGEYDYYPEGSEDNTHFTEKGSHEIAKITANALVEKGIIPPRWMTV</sequence>
<dbReference type="SUPFAM" id="SSF52266">
    <property type="entry name" value="SGNH hydrolase"/>
    <property type="match status" value="1"/>
</dbReference>
<gene>
    <name evidence="3" type="ORF">CR203_06660</name>
</gene>
<dbReference type="RefSeq" id="WP_110938502.1">
    <property type="nucleotide sequence ID" value="NZ_KZ614147.1"/>
</dbReference>
<dbReference type="CDD" id="cd01821">
    <property type="entry name" value="Rhamnogalacturan_acetylesterase_like"/>
    <property type="match status" value="1"/>
</dbReference>
<protein>
    <submittedName>
        <fullName evidence="3">Rhamnogalacturonan acetylesterase</fullName>
    </submittedName>
</protein>
<dbReference type="EMBL" id="PDOE01000002">
    <property type="protein sequence ID" value="RKL68162.1"/>
    <property type="molecule type" value="Genomic_DNA"/>
</dbReference>
<comment type="similarity">
    <text evidence="1">Belongs to the 'GDSL' lipolytic enzyme family.</text>
</comment>
<dbReference type="InterPro" id="IPR001087">
    <property type="entry name" value="GDSL"/>
</dbReference>
<evidence type="ECO:0000256" key="2">
    <source>
        <dbReference type="ARBA" id="ARBA00022801"/>
    </source>
</evidence>
<evidence type="ECO:0000256" key="1">
    <source>
        <dbReference type="ARBA" id="ARBA00008668"/>
    </source>
</evidence>
<evidence type="ECO:0000313" key="3">
    <source>
        <dbReference type="EMBL" id="RKL68162.1"/>
    </source>
</evidence>
<accession>A0A3A9KCA1</accession>
<keyword evidence="4" id="KW-1185">Reference proteome</keyword>
<name>A0A3A9KCA1_9BACI</name>
<reference evidence="3 4" key="1">
    <citation type="submission" date="2017-10" db="EMBL/GenBank/DDBJ databases">
        <title>Bacillus sp. nov., a halophilic bacterium isolated from a Keqin Lake.</title>
        <authorList>
            <person name="Wang H."/>
        </authorList>
    </citation>
    <scope>NUCLEOTIDE SEQUENCE [LARGE SCALE GENOMIC DNA]</scope>
    <source>
        <strain evidence="3 4">KCTC 13187</strain>
    </source>
</reference>
<dbReference type="GO" id="GO:0016788">
    <property type="term" value="F:hydrolase activity, acting on ester bonds"/>
    <property type="evidence" value="ECO:0007669"/>
    <property type="project" value="InterPro"/>
</dbReference>
<dbReference type="Proteomes" id="UP000281498">
    <property type="component" value="Unassembled WGS sequence"/>
</dbReference>
<dbReference type="InterPro" id="IPR037459">
    <property type="entry name" value="RhgT-like"/>
</dbReference>
<dbReference type="Gene3D" id="3.40.50.1110">
    <property type="entry name" value="SGNH hydrolase"/>
    <property type="match status" value="1"/>
</dbReference>
<organism evidence="3 4">
    <name type="scientific">Salipaludibacillus neizhouensis</name>
    <dbReference type="NCBI Taxonomy" id="885475"/>
    <lineage>
        <taxon>Bacteria</taxon>
        <taxon>Bacillati</taxon>
        <taxon>Bacillota</taxon>
        <taxon>Bacilli</taxon>
        <taxon>Bacillales</taxon>
        <taxon>Bacillaceae</taxon>
    </lineage>
</organism>
<dbReference type="Pfam" id="PF00657">
    <property type="entry name" value="Lipase_GDSL"/>
    <property type="match status" value="1"/>
</dbReference>
<proteinExistence type="inferred from homology"/>
<evidence type="ECO:0000313" key="4">
    <source>
        <dbReference type="Proteomes" id="UP000281498"/>
    </source>
</evidence>
<dbReference type="InterPro" id="IPR036514">
    <property type="entry name" value="SGNH_hydro_sf"/>
</dbReference>
<dbReference type="PANTHER" id="PTHR43695">
    <property type="entry name" value="PUTATIVE (AFU_ORTHOLOGUE AFUA_2G17250)-RELATED"/>
    <property type="match status" value="1"/>
</dbReference>